<dbReference type="CDD" id="cd03784">
    <property type="entry name" value="GT1_Gtf-like"/>
    <property type="match status" value="1"/>
</dbReference>
<accession>A0A8S4PV98</accession>
<evidence type="ECO:0000256" key="1">
    <source>
        <dbReference type="ARBA" id="ARBA00009995"/>
    </source>
</evidence>
<dbReference type="AlphaFoldDB" id="A0A8S4PV98"/>
<keyword evidence="7" id="KW-1185">Reference proteome</keyword>
<comment type="similarity">
    <text evidence="1 4">Belongs to the UDP-glycosyltransferase family.</text>
</comment>
<dbReference type="InterPro" id="IPR035595">
    <property type="entry name" value="UDP_glycos_trans_CS"/>
</dbReference>
<evidence type="ECO:0000256" key="3">
    <source>
        <dbReference type="ARBA" id="ARBA00022679"/>
    </source>
</evidence>
<comment type="catalytic activity">
    <reaction evidence="5">
        <text>glucuronate acceptor + UDP-alpha-D-glucuronate = acceptor beta-D-glucuronoside + UDP + H(+)</text>
        <dbReference type="Rhea" id="RHEA:21032"/>
        <dbReference type="ChEBI" id="CHEBI:15378"/>
        <dbReference type="ChEBI" id="CHEBI:58052"/>
        <dbReference type="ChEBI" id="CHEBI:58223"/>
        <dbReference type="ChEBI" id="CHEBI:132367"/>
        <dbReference type="ChEBI" id="CHEBI:132368"/>
        <dbReference type="EC" id="2.4.1.17"/>
    </reaction>
</comment>
<dbReference type="GO" id="GO:0015020">
    <property type="term" value="F:glucuronosyltransferase activity"/>
    <property type="evidence" value="ECO:0007669"/>
    <property type="project" value="UniProtKB-EC"/>
</dbReference>
<dbReference type="Proteomes" id="UP000749559">
    <property type="component" value="Unassembled WGS sequence"/>
</dbReference>
<dbReference type="PROSITE" id="PS51257">
    <property type="entry name" value="PROKAR_LIPOPROTEIN"/>
    <property type="match status" value="1"/>
</dbReference>
<dbReference type="PROSITE" id="PS00375">
    <property type="entry name" value="UDPGT"/>
    <property type="match status" value="1"/>
</dbReference>
<dbReference type="SUPFAM" id="SSF53756">
    <property type="entry name" value="UDP-Glycosyltransferase/glycogen phosphorylase"/>
    <property type="match status" value="1"/>
</dbReference>
<dbReference type="Gene3D" id="3.40.50.2000">
    <property type="entry name" value="Glycogen Phosphorylase B"/>
    <property type="match status" value="2"/>
</dbReference>
<dbReference type="EC" id="2.4.1.17" evidence="5"/>
<dbReference type="PANTHER" id="PTHR48043">
    <property type="entry name" value="EG:EG0003.4 PROTEIN-RELATED"/>
    <property type="match status" value="1"/>
</dbReference>
<gene>
    <name evidence="6" type="ORF">OFUS_LOCUS21726</name>
</gene>
<dbReference type="FunFam" id="3.40.50.2000:FF:000021">
    <property type="entry name" value="UDP-glucuronosyltransferase"/>
    <property type="match status" value="1"/>
</dbReference>
<dbReference type="InterPro" id="IPR050271">
    <property type="entry name" value="UDP-glycosyltransferase"/>
</dbReference>
<dbReference type="GO" id="GO:0016020">
    <property type="term" value="C:membrane"/>
    <property type="evidence" value="ECO:0007669"/>
    <property type="project" value="UniProtKB-SubCell"/>
</dbReference>
<evidence type="ECO:0000313" key="7">
    <source>
        <dbReference type="Proteomes" id="UP000749559"/>
    </source>
</evidence>
<dbReference type="InterPro" id="IPR002213">
    <property type="entry name" value="UDP_glucos_trans"/>
</dbReference>
<dbReference type="Pfam" id="PF00201">
    <property type="entry name" value="UDPGT"/>
    <property type="match status" value="1"/>
</dbReference>
<keyword evidence="5" id="KW-0732">Signal</keyword>
<evidence type="ECO:0000256" key="4">
    <source>
        <dbReference type="RuleBase" id="RU003718"/>
    </source>
</evidence>
<reference evidence="6" key="1">
    <citation type="submission" date="2022-03" db="EMBL/GenBank/DDBJ databases">
        <authorList>
            <person name="Martin C."/>
        </authorList>
    </citation>
    <scope>NUCLEOTIDE SEQUENCE</scope>
</reference>
<proteinExistence type="inferred from homology"/>
<keyword evidence="5" id="KW-1133">Transmembrane helix</keyword>
<keyword evidence="5" id="KW-0472">Membrane</keyword>
<feature type="transmembrane region" description="Helical" evidence="5">
    <location>
        <begin position="493"/>
        <end position="516"/>
    </location>
</feature>
<dbReference type="PANTHER" id="PTHR48043:SF145">
    <property type="entry name" value="FI06409P-RELATED"/>
    <property type="match status" value="1"/>
</dbReference>
<dbReference type="OrthoDB" id="6106008at2759"/>
<comment type="subcellular location">
    <subcellularLocation>
        <location evidence="5">Membrane</location>
        <topology evidence="5">Single-pass membrane protein</topology>
    </subcellularLocation>
</comment>
<evidence type="ECO:0000256" key="2">
    <source>
        <dbReference type="ARBA" id="ARBA00022676"/>
    </source>
</evidence>
<keyword evidence="5" id="KW-0812">Transmembrane</keyword>
<feature type="signal peptide" evidence="5">
    <location>
        <begin position="1"/>
        <end position="25"/>
    </location>
</feature>
<dbReference type="EMBL" id="CAIIXF020000010">
    <property type="protein sequence ID" value="CAH1797443.1"/>
    <property type="molecule type" value="Genomic_DNA"/>
</dbReference>
<sequence length="533" mass="60788">MELSQKIMITLCCLVISCFPLYCEGSKILLFPLDVGYNSKLMNMLKLGRMLTKAKHQVTCVISDRMREDALFKLAERETFDSSFKVISYKTPPVDPDVMQLNTENQGFLDAMINKDVPEIVQFFSPTLTEPLDYMLQDKTIAQLATEEFDLIFADEIVFFPRIMAAKRNIPIILYSNFGPLTADTDIVPRYSLAFVNGCFNRFSDMMTFSQRMENVWEYLRMRWVMSDIYSESEVICRKHGYGESCDNIRGIHKTVNLVLMNRNDVIHYPAPYMPHIISLEGFFLDKPKPLNSPYKEIVQKSGKHGIIVVSFGSMFRRLGLKHRNIFAKAFSAMPQTVIWSYEGETPEGLGENTFVNKWIPQTDLLANPAVQLFVTQCGASSLFEALNYGVPVVCIPFIGDQEYNCLKLVERVKSAKNVPLKGITSRQLQSTMEEVINNITYRENAKKAALIYHDQPIDPRKKSLYWIEYVIRHKGAPHLRSAGESQLSFFQYYLLDIASLVGVVVFAAVISIAFVMKAAIKGLLRTTKSKED</sequence>
<feature type="chain" id="PRO_5035963533" description="UDP-glucuronosyltransferase" evidence="5">
    <location>
        <begin position="26"/>
        <end position="533"/>
    </location>
</feature>
<keyword evidence="3 4" id="KW-0808">Transferase</keyword>
<evidence type="ECO:0000256" key="5">
    <source>
        <dbReference type="RuleBase" id="RU362059"/>
    </source>
</evidence>
<evidence type="ECO:0000313" key="6">
    <source>
        <dbReference type="EMBL" id="CAH1797443.1"/>
    </source>
</evidence>
<comment type="caution">
    <text evidence="6">The sequence shown here is derived from an EMBL/GenBank/DDBJ whole genome shotgun (WGS) entry which is preliminary data.</text>
</comment>
<keyword evidence="2 4" id="KW-0328">Glycosyltransferase</keyword>
<protein>
    <recommendedName>
        <fullName evidence="5">UDP-glucuronosyltransferase</fullName>
        <ecNumber evidence="5">2.4.1.17</ecNumber>
    </recommendedName>
</protein>
<organism evidence="6 7">
    <name type="scientific">Owenia fusiformis</name>
    <name type="common">Polychaete worm</name>
    <dbReference type="NCBI Taxonomy" id="6347"/>
    <lineage>
        <taxon>Eukaryota</taxon>
        <taxon>Metazoa</taxon>
        <taxon>Spiralia</taxon>
        <taxon>Lophotrochozoa</taxon>
        <taxon>Annelida</taxon>
        <taxon>Polychaeta</taxon>
        <taxon>Sedentaria</taxon>
        <taxon>Canalipalpata</taxon>
        <taxon>Sabellida</taxon>
        <taxon>Oweniida</taxon>
        <taxon>Oweniidae</taxon>
        <taxon>Owenia</taxon>
    </lineage>
</organism>
<name>A0A8S4PV98_OWEFU</name>